<keyword evidence="3" id="KW-1185">Reference proteome</keyword>
<feature type="region of interest" description="Disordered" evidence="1">
    <location>
        <begin position="1648"/>
        <end position="1699"/>
    </location>
</feature>
<feature type="compositionally biased region" description="Pro residues" evidence="1">
    <location>
        <begin position="805"/>
        <end position="814"/>
    </location>
</feature>
<feature type="compositionally biased region" description="Basic residues" evidence="1">
    <location>
        <begin position="1201"/>
        <end position="1214"/>
    </location>
</feature>
<feature type="compositionally biased region" description="Basic and acidic residues" evidence="1">
    <location>
        <begin position="188"/>
        <end position="211"/>
    </location>
</feature>
<dbReference type="Gene3D" id="3.30.460.10">
    <property type="entry name" value="Beta Polymerase, domain 2"/>
    <property type="match status" value="1"/>
</dbReference>
<gene>
    <name evidence="2" type="ORF">NSK_000520</name>
</gene>
<protein>
    <recommendedName>
        <fullName evidence="4">PAP-associated domain-containing protein</fullName>
    </recommendedName>
</protein>
<dbReference type="GO" id="GO:0005730">
    <property type="term" value="C:nucleolus"/>
    <property type="evidence" value="ECO:0007669"/>
    <property type="project" value="TreeGrafter"/>
</dbReference>
<comment type="caution">
    <text evidence="2">The sequence shown here is derived from an EMBL/GenBank/DDBJ whole genome shotgun (WGS) entry which is preliminary data.</text>
</comment>
<feature type="region of interest" description="Disordered" evidence="1">
    <location>
        <begin position="506"/>
        <end position="541"/>
    </location>
</feature>
<name>A0A4D9DCN2_9STRA</name>
<feature type="compositionally biased region" description="Polar residues" evidence="1">
    <location>
        <begin position="507"/>
        <end position="517"/>
    </location>
</feature>
<feature type="compositionally biased region" description="Basic and acidic residues" evidence="1">
    <location>
        <begin position="1650"/>
        <end position="1682"/>
    </location>
</feature>
<dbReference type="Gene3D" id="1.10.1410.10">
    <property type="match status" value="2"/>
</dbReference>
<organism evidence="2 3">
    <name type="scientific">Nannochloropsis salina CCMP1776</name>
    <dbReference type="NCBI Taxonomy" id="1027361"/>
    <lineage>
        <taxon>Eukaryota</taxon>
        <taxon>Sar</taxon>
        <taxon>Stramenopiles</taxon>
        <taxon>Ochrophyta</taxon>
        <taxon>Eustigmatophyceae</taxon>
        <taxon>Eustigmatales</taxon>
        <taxon>Monodopsidaceae</taxon>
        <taxon>Microchloropsis</taxon>
        <taxon>Microchloropsis salina</taxon>
    </lineage>
</organism>
<feature type="region of interest" description="Disordered" evidence="1">
    <location>
        <begin position="54"/>
        <end position="101"/>
    </location>
</feature>
<feature type="compositionally biased region" description="Polar residues" evidence="1">
    <location>
        <begin position="1683"/>
        <end position="1692"/>
    </location>
</feature>
<evidence type="ECO:0000256" key="1">
    <source>
        <dbReference type="SAM" id="MobiDB-lite"/>
    </source>
</evidence>
<dbReference type="GO" id="GO:0031499">
    <property type="term" value="C:TRAMP complex"/>
    <property type="evidence" value="ECO:0007669"/>
    <property type="project" value="TreeGrafter"/>
</dbReference>
<feature type="compositionally biased region" description="Polar residues" evidence="1">
    <location>
        <begin position="818"/>
        <end position="828"/>
    </location>
</feature>
<feature type="region of interest" description="Disordered" evidence="1">
    <location>
        <begin position="650"/>
        <end position="694"/>
    </location>
</feature>
<feature type="region of interest" description="Disordered" evidence="1">
    <location>
        <begin position="780"/>
        <end position="830"/>
    </location>
</feature>
<accession>A0A4D9DCN2</accession>
<dbReference type="GO" id="GO:0031123">
    <property type="term" value="P:RNA 3'-end processing"/>
    <property type="evidence" value="ECO:0007669"/>
    <property type="project" value="TreeGrafter"/>
</dbReference>
<evidence type="ECO:0000313" key="3">
    <source>
        <dbReference type="Proteomes" id="UP000355283"/>
    </source>
</evidence>
<dbReference type="SUPFAM" id="SSF81301">
    <property type="entry name" value="Nucleotidyltransferase"/>
    <property type="match status" value="1"/>
</dbReference>
<feature type="region of interest" description="Disordered" evidence="1">
    <location>
        <begin position="1201"/>
        <end position="1231"/>
    </location>
</feature>
<dbReference type="PANTHER" id="PTHR23092">
    <property type="entry name" value="POLY(A) RNA POLYMERASE"/>
    <property type="match status" value="1"/>
</dbReference>
<dbReference type="GO" id="GO:1990817">
    <property type="term" value="F:poly(A) RNA polymerase activity"/>
    <property type="evidence" value="ECO:0007669"/>
    <property type="project" value="InterPro"/>
</dbReference>
<evidence type="ECO:0008006" key="4">
    <source>
        <dbReference type="Google" id="ProtNLM"/>
    </source>
</evidence>
<feature type="region of interest" description="Disordered" evidence="1">
    <location>
        <begin position="1351"/>
        <end position="1488"/>
    </location>
</feature>
<dbReference type="Proteomes" id="UP000355283">
    <property type="component" value="Unassembled WGS sequence"/>
</dbReference>
<feature type="compositionally biased region" description="Low complexity" evidence="1">
    <location>
        <begin position="1434"/>
        <end position="1486"/>
    </location>
</feature>
<dbReference type="GO" id="GO:0043634">
    <property type="term" value="P:polyadenylation-dependent ncRNA catabolic process"/>
    <property type="evidence" value="ECO:0007669"/>
    <property type="project" value="TreeGrafter"/>
</dbReference>
<sequence length="1926" mass="209253">MTQDSTWQQATLLSSLWEWFSELRPDERMQALAIDDPLWIRLYLKLFKHELKSRNKKPGRHLQQQHEQQEQQRGPSSLSAPCPSLVGVHSPPKQQQQHPPSCYTVKRDKINYMYGRLLKQQQQQHAAASAGNGSRALAAWGAAGDLDDLEENKGMEEDDDELDFALAAEEEEHSLIEGYRIPWSQQGDVRKHAGRKGERSNSDIDGDHMKREQGSQVTLLCADRLLQRSLRVCTLGATPLDTLTLSQPAVEDAEALYQLLRAVTNGAFLSKPLPTATAKQLSLQSSAVAAISGGGPGLSAAAVASVLSGGTGNTLNSSSPTLASHTGTTAVPMVLPEAPWLQECMGEDKETIPLRYLLVSRLELSLWVAYWRRMNRCSVSGPRVPVGLKGATEQIKHLQEFAVKVDPAQLAALFEGLRPAQHVLLQQQPLKMTGDKVVRCREGGEQSLDGSGSMRTAQLMMERLLLIPLHWVYQDEGKIVRRVLERIQAACADFVAQELLMEDEARSNMSTDTGSCNQAKKKKKKKQFQQQQRAKEQLRLEKQGVVPRTLLPKVGESTIDRGFGAVMSNGPRLNGTPDVDGHQMEEQLFANGREIKGEDGVVDEEMRTFSGASAFRIHRSTDSARKTTGLVTAMVREDREDQDDLWEEVGRRGTVMKKPSLPPSLTSKTASAHVNSKSGDSSKQVTSNLPDTEVKDTLSQPCYAECGTGRAGGCDSTGPIEACRNVAGDNLVEEIHKVKKENGGSAEVSAPLGTDGAPAISTNAATILEAAGAASLVAAEDPSNSSHCPATKGCSSALSPSHTPTSPPCVPPRPLYLSSDQPAISDPTSIEPAPAFVHLMVDHAAPTDADPTPSVPSIKVCSNRVSDVTENEKVKEMQLANRIDTEGKADAGPVDCQENAPPVDADGQTSARVVEKARAKKKTHNRREYKQRRQMRDAISSILTGLLDKVDQTVSAGQEEMQGDHPAFRKHAFSMSDDTLHQGALKSKYHRDGQRVDEASMNKATSRALYAASGIKAQDIHKVPAPKSVQRQRPDQEQEYIDVHQGHCKPLASYVHQQPNGRLKYKANDHMKGVPCCGSASLPRMCNPQHAQHFPVHGIGRAWGSQGCGGDAGAHIFPSSRLPLYPRIHQYHHNPQYYQEYPRARRGGVELCATSMGTNGGQRGQLNDCSDGWNECNDHRVVFQYPLHQQTPVQGLHNQYRHHRQHLQAQRRLKSKSERSDGYGTTTEDFESVVPPPLVLQQPHELYALDMEAEQTRLAYNQGIDAMRSQLSENIAVFMKNRETKMMEHRAARERILEEVRSIIQSLWAGSRVELYGSCFTGLDLISSDLDLVVCGLKPAGTASPALSAVSIKTPQMSRQQDRKQGGTTSSSSPEGTCSISTTTSGKSCISSSSTTSTTTSNSTGCTTGQSSAASSVAGEEEEETDNHSHSQLSDTSSNNTTARTATGSRSPALSSPASSPRFGPAVSSTTSAITSSTTPPRSLPSGHSESARLLYQLAGALEGRAWIRSIKTIDTALVPVIKILADPAALSTGQESLAPGSATTVVPVDISLEGPQHGGIASSLLIRDLVGPGKPYAHAVPLTLVLKALLMQRGMNQPWCGGISSYALMLMVITVLQQFERPEEAQANVMAIARSVDCIKRRVLQSHSSSDEKNCGTRTSSRGEKRVDHSISSKEGKRSQRGDASSNTDANGTMDYGKAVRGAPHSLEDEVHKGEEYFEVRPPPPLVTGGYGSPAEVSYRLWSQFAAAQTSEGRMAERHEAGKQESNSHVHRLPAGFLLTYFLEYYGRIFNPQAEGIAVDQGYGLTFPLGEFCAARGLPVVADPLTILDPLDRAVNVSRCAFRIGEIQYLFQQCLTALETQGMEMARAMLHKPAVEDDWSHVGSGGGVGKRKKSKKGTNGQRQPTNSQSSVPTPKNDVLSLILGY</sequence>
<dbReference type="InterPro" id="IPR043519">
    <property type="entry name" value="NT_sf"/>
</dbReference>
<dbReference type="GO" id="GO:0003729">
    <property type="term" value="F:mRNA binding"/>
    <property type="evidence" value="ECO:0007669"/>
    <property type="project" value="TreeGrafter"/>
</dbReference>
<feature type="region of interest" description="Disordered" evidence="1">
    <location>
        <begin position="186"/>
        <end position="211"/>
    </location>
</feature>
<feature type="compositionally biased region" description="Polar residues" evidence="1">
    <location>
        <begin position="1899"/>
        <end position="1914"/>
    </location>
</feature>
<proteinExistence type="predicted"/>
<feature type="compositionally biased region" description="Low complexity" evidence="1">
    <location>
        <begin position="1366"/>
        <end position="1418"/>
    </location>
</feature>
<feature type="region of interest" description="Disordered" evidence="1">
    <location>
        <begin position="1879"/>
        <end position="1917"/>
    </location>
</feature>
<dbReference type="EMBL" id="SDOX01000002">
    <property type="protein sequence ID" value="TFJ88167.1"/>
    <property type="molecule type" value="Genomic_DNA"/>
</dbReference>
<feature type="compositionally biased region" description="Low complexity" evidence="1">
    <location>
        <begin position="89"/>
        <end position="101"/>
    </location>
</feature>
<feature type="compositionally biased region" description="Low complexity" evidence="1">
    <location>
        <begin position="795"/>
        <end position="804"/>
    </location>
</feature>
<evidence type="ECO:0000313" key="2">
    <source>
        <dbReference type="EMBL" id="TFJ88167.1"/>
    </source>
</evidence>
<dbReference type="SUPFAM" id="SSF81631">
    <property type="entry name" value="PAP/OAS1 substrate-binding domain"/>
    <property type="match status" value="1"/>
</dbReference>
<feature type="region of interest" description="Disordered" evidence="1">
    <location>
        <begin position="887"/>
        <end position="911"/>
    </location>
</feature>
<feature type="compositionally biased region" description="Polar residues" evidence="1">
    <location>
        <begin position="663"/>
        <end position="690"/>
    </location>
</feature>
<dbReference type="PANTHER" id="PTHR23092:SF15">
    <property type="entry name" value="INACTIVE NON-CANONICAL POLY(A) RNA POLYMERASE PROTEIN TRF4-2-RELATED"/>
    <property type="match status" value="1"/>
</dbReference>
<dbReference type="OrthoDB" id="191860at2759"/>
<reference evidence="2 3" key="1">
    <citation type="submission" date="2019-01" db="EMBL/GenBank/DDBJ databases">
        <title>Nuclear Genome Assembly of the Microalgal Biofuel strain Nannochloropsis salina CCMP1776.</title>
        <authorList>
            <person name="Hovde B."/>
        </authorList>
    </citation>
    <scope>NUCLEOTIDE SEQUENCE [LARGE SCALE GENOMIC DNA]</scope>
    <source>
        <strain evidence="2 3">CCMP1776</strain>
    </source>
</reference>
<dbReference type="InterPro" id="IPR045862">
    <property type="entry name" value="Trf4-like"/>
</dbReference>